<protein>
    <recommendedName>
        <fullName evidence="1">GST N-terminal domain-containing protein</fullName>
    </recommendedName>
</protein>
<gene>
    <name evidence="2" type="ORF">LTR05_001850</name>
</gene>
<sequence>MASVKRPPIALFGYDSSPFTQKVRLALRLMRIPYTYVLVPSMMPRPILVNNFNLTYRKIPVLAIGKEVFADTSLIVEWLDSHPAIQAHDRDGTIRRLHEDAGTRVLSRLLTSYVTDRPLFRLTTGLIPSVVWRSHFGTDRAELIGHKLDPDKLEGKVSLNLAGLDTFLSIIEPLFAGINKQGRWILGGKEPSAIDIGFYYQLDWGEKISRGDGIRNLTGGEIEDGTGRGASEVFNQERYPGVWDWFHRFEKHVESLPDHETRIEQKDEQGLEELLSKLEESERSDEVPLLPTPNQQLQHLEEQNGLRIGAKASVRPADTGQWDPTVGTLVGISPEEVVIEPDKPGVVGKEGTKARIEGIRLHFPRIEFVVRPAKQSASKL</sequence>
<dbReference type="InterPro" id="IPR036249">
    <property type="entry name" value="Thioredoxin-like_sf"/>
</dbReference>
<comment type="caution">
    <text evidence="2">The sequence shown here is derived from an EMBL/GenBank/DDBJ whole genome shotgun (WGS) entry which is preliminary data.</text>
</comment>
<evidence type="ECO:0000313" key="3">
    <source>
        <dbReference type="Proteomes" id="UP001309876"/>
    </source>
</evidence>
<dbReference type="Proteomes" id="UP001309876">
    <property type="component" value="Unassembled WGS sequence"/>
</dbReference>
<evidence type="ECO:0000259" key="1">
    <source>
        <dbReference type="PROSITE" id="PS50404"/>
    </source>
</evidence>
<feature type="domain" description="GST N-terminal" evidence="1">
    <location>
        <begin position="7"/>
        <end position="87"/>
    </location>
</feature>
<dbReference type="PROSITE" id="PS50404">
    <property type="entry name" value="GST_NTER"/>
    <property type="match status" value="1"/>
</dbReference>
<accession>A0AAN7YAW5</accession>
<organism evidence="2 3">
    <name type="scientific">Lithohypha guttulata</name>
    <dbReference type="NCBI Taxonomy" id="1690604"/>
    <lineage>
        <taxon>Eukaryota</taxon>
        <taxon>Fungi</taxon>
        <taxon>Dikarya</taxon>
        <taxon>Ascomycota</taxon>
        <taxon>Pezizomycotina</taxon>
        <taxon>Eurotiomycetes</taxon>
        <taxon>Chaetothyriomycetidae</taxon>
        <taxon>Chaetothyriales</taxon>
        <taxon>Trichomeriaceae</taxon>
        <taxon>Lithohypha</taxon>
    </lineage>
</organism>
<dbReference type="InterPro" id="IPR004045">
    <property type="entry name" value="Glutathione_S-Trfase_N"/>
</dbReference>
<evidence type="ECO:0000313" key="2">
    <source>
        <dbReference type="EMBL" id="KAK5091665.1"/>
    </source>
</evidence>
<dbReference type="EMBL" id="JAVRRJ010000001">
    <property type="protein sequence ID" value="KAK5091665.1"/>
    <property type="molecule type" value="Genomic_DNA"/>
</dbReference>
<keyword evidence="3" id="KW-1185">Reference proteome</keyword>
<dbReference type="CDD" id="cd00570">
    <property type="entry name" value="GST_N_family"/>
    <property type="match status" value="1"/>
</dbReference>
<dbReference type="Gene3D" id="3.40.30.110">
    <property type="match status" value="2"/>
</dbReference>
<dbReference type="SUPFAM" id="SSF52833">
    <property type="entry name" value="Thioredoxin-like"/>
    <property type="match status" value="1"/>
</dbReference>
<dbReference type="AlphaFoldDB" id="A0AAN7YAW5"/>
<reference evidence="2 3" key="1">
    <citation type="submission" date="2023-08" db="EMBL/GenBank/DDBJ databases">
        <title>Black Yeasts Isolated from many extreme environments.</title>
        <authorList>
            <person name="Coleine C."/>
            <person name="Stajich J.E."/>
            <person name="Selbmann L."/>
        </authorList>
    </citation>
    <scope>NUCLEOTIDE SEQUENCE [LARGE SCALE GENOMIC DNA]</scope>
    <source>
        <strain evidence="2 3">CCFEE 5910</strain>
    </source>
</reference>
<proteinExistence type="predicted"/>
<dbReference type="Pfam" id="PF13417">
    <property type="entry name" value="GST_N_3"/>
    <property type="match status" value="1"/>
</dbReference>
<name>A0AAN7YAW5_9EURO</name>